<proteinExistence type="predicted"/>
<evidence type="ECO:0000313" key="2">
    <source>
        <dbReference type="EMBL" id="EDV39574.1"/>
    </source>
</evidence>
<dbReference type="GeneID" id="6492971"/>
<dbReference type="OrthoDB" id="10634448at2759"/>
<feature type="compositionally biased region" description="Acidic residues" evidence="1">
    <location>
        <begin position="41"/>
        <end position="57"/>
    </location>
</feature>
<feature type="compositionally biased region" description="Basic and acidic residues" evidence="1">
    <location>
        <begin position="101"/>
        <end position="140"/>
    </location>
</feature>
<feature type="region of interest" description="Disordered" evidence="1">
    <location>
        <begin position="1"/>
        <end position="142"/>
    </location>
</feature>
<evidence type="ECO:0000256" key="1">
    <source>
        <dbReference type="SAM" id="MobiDB-lite"/>
    </source>
</evidence>
<dbReference type="AlphaFoldDB" id="B3M5G4"/>
<feature type="compositionally biased region" description="Acidic residues" evidence="1">
    <location>
        <begin position="65"/>
        <end position="100"/>
    </location>
</feature>
<keyword evidence="3" id="KW-1185">Reference proteome</keyword>
<accession>B3M5G4</accession>
<dbReference type="Proteomes" id="UP000007801">
    <property type="component" value="Unassembled WGS sequence"/>
</dbReference>
<gene>
    <name evidence="2" type="primary">Dana\GF10096</name>
    <name evidence="2" type="synonym">dana_GLEANR_10052</name>
    <name evidence="2" type="ORF">GF10096</name>
</gene>
<organism evidence="2 3">
    <name type="scientific">Drosophila ananassae</name>
    <name type="common">Fruit fly</name>
    <dbReference type="NCBI Taxonomy" id="7217"/>
    <lineage>
        <taxon>Eukaryota</taxon>
        <taxon>Metazoa</taxon>
        <taxon>Ecdysozoa</taxon>
        <taxon>Arthropoda</taxon>
        <taxon>Hexapoda</taxon>
        <taxon>Insecta</taxon>
        <taxon>Pterygota</taxon>
        <taxon>Neoptera</taxon>
        <taxon>Endopterygota</taxon>
        <taxon>Diptera</taxon>
        <taxon>Brachycera</taxon>
        <taxon>Muscomorpha</taxon>
        <taxon>Ephydroidea</taxon>
        <taxon>Drosophilidae</taxon>
        <taxon>Drosophila</taxon>
        <taxon>Sophophora</taxon>
    </lineage>
</organism>
<dbReference type="KEGG" id="dan:6492971"/>
<dbReference type="EMBL" id="CH902618">
    <property type="protein sequence ID" value="EDV39574.1"/>
    <property type="molecule type" value="Genomic_DNA"/>
</dbReference>
<protein>
    <submittedName>
        <fullName evidence="2">Uncharacterized protein</fullName>
    </submittedName>
</protein>
<dbReference type="InParanoid" id="B3M5G4"/>
<sequence>MEKVLVKEDPKLDVEAPIPDEAKVVETAEVKDEKAKVAQGELEESEEADESDDESDQEDWHREDNEENNWLEYYSDSEDYSDSEEDYSDWGETDSDTDSSDSEKEKPKDHKHVEHKPEKEHKHVEQKPKDDKAGDKKPKESLTPYQLKVKRIGLVVFMLNFQLRCMEILHGPRTRGDRYCYKRRMKLWRARRRARVEAIVAKQMKNGD</sequence>
<name>B3M5G4_DROAN</name>
<evidence type="ECO:0000313" key="3">
    <source>
        <dbReference type="Proteomes" id="UP000007801"/>
    </source>
</evidence>
<reference evidence="2 3" key="1">
    <citation type="journal article" date="2007" name="Nature">
        <title>Evolution of genes and genomes on the Drosophila phylogeny.</title>
        <authorList>
            <consortium name="Drosophila 12 Genomes Consortium"/>
            <person name="Clark A.G."/>
            <person name="Eisen M.B."/>
            <person name="Smith D.R."/>
            <person name="Bergman C.M."/>
            <person name="Oliver B."/>
            <person name="Markow T.A."/>
            <person name="Kaufman T.C."/>
            <person name="Kellis M."/>
            <person name="Gelbart W."/>
            <person name="Iyer V.N."/>
            <person name="Pollard D.A."/>
            <person name="Sackton T.B."/>
            <person name="Larracuente A.M."/>
            <person name="Singh N.D."/>
            <person name="Abad J.P."/>
            <person name="Abt D.N."/>
            <person name="Adryan B."/>
            <person name="Aguade M."/>
            <person name="Akashi H."/>
            <person name="Anderson W.W."/>
            <person name="Aquadro C.F."/>
            <person name="Ardell D.H."/>
            <person name="Arguello R."/>
            <person name="Artieri C.G."/>
            <person name="Barbash D.A."/>
            <person name="Barker D."/>
            <person name="Barsanti P."/>
            <person name="Batterham P."/>
            <person name="Batzoglou S."/>
            <person name="Begun D."/>
            <person name="Bhutkar A."/>
            <person name="Blanco E."/>
            <person name="Bosak S.A."/>
            <person name="Bradley R.K."/>
            <person name="Brand A.D."/>
            <person name="Brent M.R."/>
            <person name="Brooks A.N."/>
            <person name="Brown R.H."/>
            <person name="Butlin R.K."/>
            <person name="Caggese C."/>
            <person name="Calvi B.R."/>
            <person name="Bernardo de Carvalho A."/>
            <person name="Caspi A."/>
            <person name="Castrezana S."/>
            <person name="Celniker S.E."/>
            <person name="Chang J.L."/>
            <person name="Chapple C."/>
            <person name="Chatterji S."/>
            <person name="Chinwalla A."/>
            <person name="Civetta A."/>
            <person name="Clifton S.W."/>
            <person name="Comeron J.M."/>
            <person name="Costello J.C."/>
            <person name="Coyne J.A."/>
            <person name="Daub J."/>
            <person name="David R.G."/>
            <person name="Delcher A.L."/>
            <person name="Delehaunty K."/>
            <person name="Do C.B."/>
            <person name="Ebling H."/>
            <person name="Edwards K."/>
            <person name="Eickbush T."/>
            <person name="Evans J.D."/>
            <person name="Filipski A."/>
            <person name="Findeiss S."/>
            <person name="Freyhult E."/>
            <person name="Fulton L."/>
            <person name="Fulton R."/>
            <person name="Garcia A.C."/>
            <person name="Gardiner A."/>
            <person name="Garfield D.A."/>
            <person name="Garvin B.E."/>
            <person name="Gibson G."/>
            <person name="Gilbert D."/>
            <person name="Gnerre S."/>
            <person name="Godfrey J."/>
            <person name="Good R."/>
            <person name="Gotea V."/>
            <person name="Gravely B."/>
            <person name="Greenberg A.J."/>
            <person name="Griffiths-Jones S."/>
            <person name="Gross S."/>
            <person name="Guigo R."/>
            <person name="Gustafson E.A."/>
            <person name="Haerty W."/>
            <person name="Hahn M.W."/>
            <person name="Halligan D.L."/>
            <person name="Halpern A.L."/>
            <person name="Halter G.M."/>
            <person name="Han M.V."/>
            <person name="Heger A."/>
            <person name="Hillier L."/>
            <person name="Hinrichs A.S."/>
            <person name="Holmes I."/>
            <person name="Hoskins R.A."/>
            <person name="Hubisz M.J."/>
            <person name="Hultmark D."/>
            <person name="Huntley M.A."/>
            <person name="Jaffe D.B."/>
            <person name="Jagadeeshan S."/>
            <person name="Jeck W.R."/>
            <person name="Johnson J."/>
            <person name="Jones C.D."/>
            <person name="Jordan W.C."/>
            <person name="Karpen G.H."/>
            <person name="Kataoka E."/>
            <person name="Keightley P.D."/>
            <person name="Kheradpour P."/>
            <person name="Kirkness E.F."/>
            <person name="Koerich L.B."/>
            <person name="Kristiansen K."/>
            <person name="Kudrna D."/>
            <person name="Kulathinal R.J."/>
            <person name="Kumar S."/>
            <person name="Kwok R."/>
            <person name="Lander E."/>
            <person name="Langley C.H."/>
            <person name="Lapoint R."/>
            <person name="Lazzaro B.P."/>
            <person name="Lee S.J."/>
            <person name="Levesque L."/>
            <person name="Li R."/>
            <person name="Lin C.F."/>
            <person name="Lin M.F."/>
            <person name="Lindblad-Toh K."/>
            <person name="Llopart A."/>
            <person name="Long M."/>
            <person name="Low L."/>
            <person name="Lozovsky E."/>
            <person name="Lu J."/>
            <person name="Luo M."/>
            <person name="Machado C.A."/>
            <person name="Makalowski W."/>
            <person name="Marzo M."/>
            <person name="Matsuda M."/>
            <person name="Matzkin L."/>
            <person name="McAllister B."/>
            <person name="McBride C.S."/>
            <person name="McKernan B."/>
            <person name="McKernan K."/>
            <person name="Mendez-Lago M."/>
            <person name="Minx P."/>
            <person name="Mollenhauer M.U."/>
            <person name="Montooth K."/>
            <person name="Mount S.M."/>
            <person name="Mu X."/>
            <person name="Myers E."/>
            <person name="Negre B."/>
            <person name="Newfeld S."/>
            <person name="Nielsen R."/>
            <person name="Noor M.A."/>
            <person name="O'Grady P."/>
            <person name="Pachter L."/>
            <person name="Papaceit M."/>
            <person name="Parisi M.J."/>
            <person name="Parisi M."/>
            <person name="Parts L."/>
            <person name="Pedersen J.S."/>
            <person name="Pesole G."/>
            <person name="Phillippy A.M."/>
            <person name="Ponting C.P."/>
            <person name="Pop M."/>
            <person name="Porcelli D."/>
            <person name="Powell J.R."/>
            <person name="Prohaska S."/>
            <person name="Pruitt K."/>
            <person name="Puig M."/>
            <person name="Quesneville H."/>
            <person name="Ram K.R."/>
            <person name="Rand D."/>
            <person name="Rasmussen M.D."/>
            <person name="Reed L.K."/>
            <person name="Reenan R."/>
            <person name="Reily A."/>
            <person name="Remington K.A."/>
            <person name="Rieger T.T."/>
            <person name="Ritchie M.G."/>
            <person name="Robin C."/>
            <person name="Rogers Y.H."/>
            <person name="Rohde C."/>
            <person name="Rozas J."/>
            <person name="Rubenfield M.J."/>
            <person name="Ruiz A."/>
            <person name="Russo S."/>
            <person name="Salzberg S.L."/>
            <person name="Sanchez-Gracia A."/>
            <person name="Saranga D.J."/>
            <person name="Sato H."/>
            <person name="Schaeffer S.W."/>
            <person name="Schatz M.C."/>
            <person name="Schlenke T."/>
            <person name="Schwartz R."/>
            <person name="Segarra C."/>
            <person name="Singh R.S."/>
            <person name="Sirot L."/>
            <person name="Sirota M."/>
            <person name="Sisneros N.B."/>
            <person name="Smith C.D."/>
            <person name="Smith T.F."/>
            <person name="Spieth J."/>
            <person name="Stage D.E."/>
            <person name="Stark A."/>
            <person name="Stephan W."/>
            <person name="Strausberg R.L."/>
            <person name="Strempel S."/>
            <person name="Sturgill D."/>
            <person name="Sutton G."/>
            <person name="Sutton G.G."/>
            <person name="Tao W."/>
            <person name="Teichmann S."/>
            <person name="Tobari Y.N."/>
            <person name="Tomimura Y."/>
            <person name="Tsolas J.M."/>
            <person name="Valente V.L."/>
            <person name="Venter E."/>
            <person name="Venter J.C."/>
            <person name="Vicario S."/>
            <person name="Vieira F.G."/>
            <person name="Vilella A.J."/>
            <person name="Villasante A."/>
            <person name="Walenz B."/>
            <person name="Wang J."/>
            <person name="Wasserman M."/>
            <person name="Watts T."/>
            <person name="Wilson D."/>
            <person name="Wilson R.K."/>
            <person name="Wing R.A."/>
            <person name="Wolfner M.F."/>
            <person name="Wong A."/>
            <person name="Wong G.K."/>
            <person name="Wu C.I."/>
            <person name="Wu G."/>
            <person name="Yamamoto D."/>
            <person name="Yang H.P."/>
            <person name="Yang S.P."/>
            <person name="Yorke J.A."/>
            <person name="Yoshida K."/>
            <person name="Zdobnov E."/>
            <person name="Zhang P."/>
            <person name="Zhang Y."/>
            <person name="Zimin A.V."/>
            <person name="Baldwin J."/>
            <person name="Abdouelleil A."/>
            <person name="Abdulkadir J."/>
            <person name="Abebe A."/>
            <person name="Abera B."/>
            <person name="Abreu J."/>
            <person name="Acer S.C."/>
            <person name="Aftuck L."/>
            <person name="Alexander A."/>
            <person name="An P."/>
            <person name="Anderson E."/>
            <person name="Anderson S."/>
            <person name="Arachi H."/>
            <person name="Azer M."/>
            <person name="Bachantsang P."/>
            <person name="Barry A."/>
            <person name="Bayul T."/>
            <person name="Berlin A."/>
            <person name="Bessette D."/>
            <person name="Bloom T."/>
            <person name="Blye J."/>
            <person name="Boguslavskiy L."/>
            <person name="Bonnet C."/>
            <person name="Boukhgalter B."/>
            <person name="Bourzgui I."/>
            <person name="Brown A."/>
            <person name="Cahill P."/>
            <person name="Channer S."/>
            <person name="Cheshatsang Y."/>
            <person name="Chuda L."/>
            <person name="Citroen M."/>
            <person name="Collymore A."/>
            <person name="Cooke P."/>
            <person name="Costello M."/>
            <person name="D'Aco K."/>
            <person name="Daza R."/>
            <person name="De Haan G."/>
            <person name="DeGray S."/>
            <person name="DeMaso C."/>
            <person name="Dhargay N."/>
            <person name="Dooley K."/>
            <person name="Dooley E."/>
            <person name="Doricent M."/>
            <person name="Dorje P."/>
            <person name="Dorjee K."/>
            <person name="Dupes A."/>
            <person name="Elong R."/>
            <person name="Falk J."/>
            <person name="Farina A."/>
            <person name="Faro S."/>
            <person name="Ferguson D."/>
            <person name="Fisher S."/>
            <person name="Foley C.D."/>
            <person name="Franke A."/>
            <person name="Friedrich D."/>
            <person name="Gadbois L."/>
            <person name="Gearin G."/>
            <person name="Gearin C.R."/>
            <person name="Giannoukos G."/>
            <person name="Goode T."/>
            <person name="Graham J."/>
            <person name="Grandbois E."/>
            <person name="Grewal S."/>
            <person name="Gyaltsen K."/>
            <person name="Hafez N."/>
            <person name="Hagos B."/>
            <person name="Hall J."/>
            <person name="Henson C."/>
            <person name="Hollinger A."/>
            <person name="Honan T."/>
            <person name="Huard M.D."/>
            <person name="Hughes L."/>
            <person name="Hurhula B."/>
            <person name="Husby M.E."/>
            <person name="Kamat A."/>
            <person name="Kanga B."/>
            <person name="Kashin S."/>
            <person name="Khazanovich D."/>
            <person name="Kisner P."/>
            <person name="Lance K."/>
            <person name="Lara M."/>
            <person name="Lee W."/>
            <person name="Lennon N."/>
            <person name="Letendre F."/>
            <person name="LeVine R."/>
            <person name="Lipovsky A."/>
            <person name="Liu X."/>
            <person name="Liu J."/>
            <person name="Liu S."/>
            <person name="Lokyitsang T."/>
            <person name="Lokyitsang Y."/>
            <person name="Lubonja R."/>
            <person name="Lui A."/>
            <person name="MacDonald P."/>
            <person name="Magnisalis V."/>
            <person name="Maru K."/>
            <person name="Matthews C."/>
            <person name="McCusker W."/>
            <person name="McDonough S."/>
            <person name="Mehta T."/>
            <person name="Meldrim J."/>
            <person name="Meneus L."/>
            <person name="Mihai O."/>
            <person name="Mihalev A."/>
            <person name="Mihova T."/>
            <person name="Mittelman R."/>
            <person name="Mlenga V."/>
            <person name="Montmayeur A."/>
            <person name="Mulrain L."/>
            <person name="Navidi A."/>
            <person name="Naylor J."/>
            <person name="Negash T."/>
            <person name="Nguyen T."/>
            <person name="Nguyen N."/>
            <person name="Nicol R."/>
            <person name="Norbu C."/>
            <person name="Norbu N."/>
            <person name="Novod N."/>
            <person name="O'Neill B."/>
            <person name="Osman S."/>
            <person name="Markiewicz E."/>
            <person name="Oyono O.L."/>
            <person name="Patti C."/>
            <person name="Phunkhang P."/>
            <person name="Pierre F."/>
            <person name="Priest M."/>
            <person name="Raghuraman S."/>
            <person name="Rege F."/>
            <person name="Reyes R."/>
            <person name="Rise C."/>
            <person name="Rogov P."/>
            <person name="Ross K."/>
            <person name="Ryan E."/>
            <person name="Settipalli S."/>
            <person name="Shea T."/>
            <person name="Sherpa N."/>
            <person name="Shi L."/>
            <person name="Shih D."/>
            <person name="Sparrow T."/>
            <person name="Spaulding J."/>
            <person name="Stalker J."/>
            <person name="Stange-Thomann N."/>
            <person name="Stavropoulos S."/>
            <person name="Stone C."/>
            <person name="Strader C."/>
            <person name="Tesfaye S."/>
            <person name="Thomson T."/>
            <person name="Thoulutsang Y."/>
            <person name="Thoulutsang D."/>
            <person name="Topham K."/>
            <person name="Topping I."/>
            <person name="Tsamla T."/>
            <person name="Vassiliev H."/>
            <person name="Vo A."/>
            <person name="Wangchuk T."/>
            <person name="Wangdi T."/>
            <person name="Weiand M."/>
            <person name="Wilkinson J."/>
            <person name="Wilson A."/>
            <person name="Yadav S."/>
            <person name="Young G."/>
            <person name="Yu Q."/>
            <person name="Zembek L."/>
            <person name="Zhong D."/>
            <person name="Zimmer A."/>
            <person name="Zwirko Z."/>
            <person name="Jaffe D.B."/>
            <person name="Alvarez P."/>
            <person name="Brockman W."/>
            <person name="Butler J."/>
            <person name="Chin C."/>
            <person name="Gnerre S."/>
            <person name="Grabherr M."/>
            <person name="Kleber M."/>
            <person name="Mauceli E."/>
            <person name="MacCallum I."/>
        </authorList>
    </citation>
    <scope>NUCLEOTIDE SEQUENCE [LARGE SCALE GENOMIC DNA]</scope>
    <source>
        <strain evidence="3">Tucson 14024-0371.13</strain>
    </source>
</reference>
<feature type="compositionally biased region" description="Basic and acidic residues" evidence="1">
    <location>
        <begin position="1"/>
        <end position="36"/>
    </location>
</feature>
<dbReference type="HOGENOM" id="CLU_1322126_0_0_1"/>